<accession>A0AAN8RW75</accession>
<dbReference type="Proteomes" id="UP001307849">
    <property type="component" value="Unassembled WGS sequence"/>
</dbReference>
<protein>
    <submittedName>
        <fullName evidence="1">Uncharacterized protein</fullName>
    </submittedName>
</protein>
<keyword evidence="2" id="KW-1185">Reference proteome</keyword>
<proteinExistence type="predicted"/>
<evidence type="ECO:0000313" key="2">
    <source>
        <dbReference type="Proteomes" id="UP001307849"/>
    </source>
</evidence>
<gene>
    <name evidence="1" type="ORF">TWF506_005784</name>
</gene>
<dbReference type="Gene3D" id="2.80.10.50">
    <property type="match status" value="1"/>
</dbReference>
<dbReference type="GO" id="GO:0004867">
    <property type="term" value="F:serine-type endopeptidase inhibitor activity"/>
    <property type="evidence" value="ECO:0007669"/>
    <property type="project" value="InterPro"/>
</dbReference>
<comment type="caution">
    <text evidence="1">The sequence shown here is derived from an EMBL/GenBank/DDBJ whole genome shotgun (WGS) entry which is preliminary data.</text>
</comment>
<dbReference type="AlphaFoldDB" id="A0AAN8RW75"/>
<dbReference type="EMBL" id="JAVHJM010000002">
    <property type="protein sequence ID" value="KAK6518650.1"/>
    <property type="molecule type" value="Genomic_DNA"/>
</dbReference>
<reference evidence="1 2" key="1">
    <citation type="submission" date="2019-10" db="EMBL/GenBank/DDBJ databases">
        <authorList>
            <person name="Palmer J.M."/>
        </authorList>
    </citation>
    <scope>NUCLEOTIDE SEQUENCE [LARGE SCALE GENOMIC DNA]</scope>
    <source>
        <strain evidence="1 2">TWF506</strain>
    </source>
</reference>
<name>A0AAN8RW75_9PEZI</name>
<evidence type="ECO:0000313" key="1">
    <source>
        <dbReference type="EMBL" id="KAK6518650.1"/>
    </source>
</evidence>
<organism evidence="1 2">
    <name type="scientific">Arthrobotrys conoides</name>
    <dbReference type="NCBI Taxonomy" id="74498"/>
    <lineage>
        <taxon>Eukaryota</taxon>
        <taxon>Fungi</taxon>
        <taxon>Dikarya</taxon>
        <taxon>Ascomycota</taxon>
        <taxon>Pezizomycotina</taxon>
        <taxon>Orbiliomycetes</taxon>
        <taxon>Orbiliales</taxon>
        <taxon>Orbiliaceae</taxon>
        <taxon>Arthrobotrys</taxon>
    </lineage>
</organism>
<sequence length="154" mass="17433">MSPPHFHRPYLISTELVGQSRYILGVDQDGDEADKRIIAYPEGTQGEHVAWIFKPQPGSPNVSIECGMHEVFAKNGKLWGTMEGKDRPEVQNSAWEIKPRGDNALADDYLIKSAPAFEGWWFEGDEGSHIDLRSTSPNHEDIRLQQLFRFVALL</sequence>